<protein>
    <recommendedName>
        <fullName evidence="6">Mid2 domain-containing protein</fullName>
    </recommendedName>
</protein>
<sequence>MSTSSRYYPSLHAKMIALFSLGFAQVRAEDIPAGIIPQKRQVVGTGVTTSTSMATTDSTSPTSATQETTPTSASSTTEPTSASASPTSDEPTSSTAQTTEQTSQAPTSTIPTTIDVTTTDSAGSQITTRIATSTAVVESSSSGIVSTGTGSASNQVVIGSSTINRSTLSKATVVTNALVASETIPSTYTSFWTTDGTVRSSLVSTQRVVASTTGFATATIEPSLQGGSGGGSGGGLSSSKKAIIGGVVGGVGGAIFVGALAIFAWRLWGKKKRERLPHDDAIDSQDGSVRKESRASGGLNNYTYGGNVNTASNF</sequence>
<feature type="chain" id="PRO_5004109265" description="Mid2 domain-containing protein" evidence="3">
    <location>
        <begin position="29"/>
        <end position="314"/>
    </location>
</feature>
<dbReference type="Proteomes" id="UP000016933">
    <property type="component" value="Unassembled WGS sequence"/>
</dbReference>
<keyword evidence="5" id="KW-1185">Reference proteome</keyword>
<dbReference type="STRING" id="675120.N1PQG5"/>
<accession>N1PQG5</accession>
<feature type="compositionally biased region" description="Low complexity" evidence="1">
    <location>
        <begin position="48"/>
        <end position="121"/>
    </location>
</feature>
<feature type="transmembrane region" description="Helical" evidence="2">
    <location>
        <begin position="242"/>
        <end position="265"/>
    </location>
</feature>
<name>N1PQG5_DOTSN</name>
<reference evidence="4 5" key="2">
    <citation type="journal article" date="2012" name="PLoS Pathog.">
        <title>Diverse lifestyles and strategies of plant pathogenesis encoded in the genomes of eighteen Dothideomycetes fungi.</title>
        <authorList>
            <person name="Ohm R.A."/>
            <person name="Feau N."/>
            <person name="Henrissat B."/>
            <person name="Schoch C.L."/>
            <person name="Horwitz B.A."/>
            <person name="Barry K.W."/>
            <person name="Condon B.J."/>
            <person name="Copeland A.C."/>
            <person name="Dhillon B."/>
            <person name="Glaser F."/>
            <person name="Hesse C.N."/>
            <person name="Kosti I."/>
            <person name="LaButti K."/>
            <person name="Lindquist E.A."/>
            <person name="Lucas S."/>
            <person name="Salamov A.A."/>
            <person name="Bradshaw R.E."/>
            <person name="Ciuffetti L."/>
            <person name="Hamelin R.C."/>
            <person name="Kema G.H.J."/>
            <person name="Lawrence C."/>
            <person name="Scott J.A."/>
            <person name="Spatafora J.W."/>
            <person name="Turgeon B.G."/>
            <person name="de Wit P.J.G.M."/>
            <person name="Zhong S."/>
            <person name="Goodwin S.B."/>
            <person name="Grigoriev I.V."/>
        </authorList>
    </citation>
    <scope>NUCLEOTIDE SEQUENCE [LARGE SCALE GENOMIC DNA]</scope>
    <source>
        <strain evidence="5">NZE10 / CBS 128990</strain>
    </source>
</reference>
<organism evidence="4 5">
    <name type="scientific">Dothistroma septosporum (strain NZE10 / CBS 128990)</name>
    <name type="common">Red band needle blight fungus</name>
    <name type="synonym">Mycosphaerella pini</name>
    <dbReference type="NCBI Taxonomy" id="675120"/>
    <lineage>
        <taxon>Eukaryota</taxon>
        <taxon>Fungi</taxon>
        <taxon>Dikarya</taxon>
        <taxon>Ascomycota</taxon>
        <taxon>Pezizomycotina</taxon>
        <taxon>Dothideomycetes</taxon>
        <taxon>Dothideomycetidae</taxon>
        <taxon>Mycosphaerellales</taxon>
        <taxon>Mycosphaerellaceae</taxon>
        <taxon>Dothistroma</taxon>
    </lineage>
</organism>
<gene>
    <name evidence="4" type="ORF">DOTSEDRAFT_72201</name>
</gene>
<dbReference type="AlphaFoldDB" id="N1PQG5"/>
<evidence type="ECO:0000313" key="5">
    <source>
        <dbReference type="Proteomes" id="UP000016933"/>
    </source>
</evidence>
<dbReference type="HOGENOM" id="CLU_909510_0_0_1"/>
<feature type="signal peptide" evidence="3">
    <location>
        <begin position="1"/>
        <end position="28"/>
    </location>
</feature>
<evidence type="ECO:0000256" key="3">
    <source>
        <dbReference type="SAM" id="SignalP"/>
    </source>
</evidence>
<dbReference type="EMBL" id="KB446539">
    <property type="protein sequence ID" value="EME44664.1"/>
    <property type="molecule type" value="Genomic_DNA"/>
</dbReference>
<reference evidence="5" key="1">
    <citation type="journal article" date="2012" name="PLoS Genet.">
        <title>The genomes of the fungal plant pathogens Cladosporium fulvum and Dothistroma septosporum reveal adaptation to different hosts and lifestyles but also signatures of common ancestry.</title>
        <authorList>
            <person name="de Wit P.J.G.M."/>
            <person name="van der Burgt A."/>
            <person name="Oekmen B."/>
            <person name="Stergiopoulos I."/>
            <person name="Abd-Elsalam K.A."/>
            <person name="Aerts A.L."/>
            <person name="Bahkali A.H."/>
            <person name="Beenen H.G."/>
            <person name="Chettri P."/>
            <person name="Cox M.P."/>
            <person name="Datema E."/>
            <person name="de Vries R.P."/>
            <person name="Dhillon B."/>
            <person name="Ganley A.R."/>
            <person name="Griffiths S.A."/>
            <person name="Guo Y."/>
            <person name="Hamelin R.C."/>
            <person name="Henrissat B."/>
            <person name="Kabir M.S."/>
            <person name="Jashni M.K."/>
            <person name="Kema G."/>
            <person name="Klaubauf S."/>
            <person name="Lapidus A."/>
            <person name="Levasseur A."/>
            <person name="Lindquist E."/>
            <person name="Mehrabi R."/>
            <person name="Ohm R.A."/>
            <person name="Owen T.J."/>
            <person name="Salamov A."/>
            <person name="Schwelm A."/>
            <person name="Schijlen E."/>
            <person name="Sun H."/>
            <person name="van den Burg H.A."/>
            <person name="van Ham R.C.H.J."/>
            <person name="Zhang S."/>
            <person name="Goodwin S.B."/>
            <person name="Grigoriev I.V."/>
            <person name="Collemare J."/>
            <person name="Bradshaw R.E."/>
        </authorList>
    </citation>
    <scope>NUCLEOTIDE SEQUENCE [LARGE SCALE GENOMIC DNA]</scope>
    <source>
        <strain evidence="5">NZE10 / CBS 128990</strain>
    </source>
</reference>
<dbReference type="OMA" id="LDQYHKP"/>
<keyword evidence="2" id="KW-1133">Transmembrane helix</keyword>
<keyword evidence="3" id="KW-0732">Signal</keyword>
<evidence type="ECO:0000256" key="2">
    <source>
        <dbReference type="SAM" id="Phobius"/>
    </source>
</evidence>
<keyword evidence="2" id="KW-0812">Transmembrane</keyword>
<feature type="region of interest" description="Disordered" evidence="1">
    <location>
        <begin position="47"/>
        <end position="121"/>
    </location>
</feature>
<dbReference type="OrthoDB" id="5425782at2759"/>
<evidence type="ECO:0000256" key="1">
    <source>
        <dbReference type="SAM" id="MobiDB-lite"/>
    </source>
</evidence>
<evidence type="ECO:0000313" key="4">
    <source>
        <dbReference type="EMBL" id="EME44664.1"/>
    </source>
</evidence>
<proteinExistence type="predicted"/>
<keyword evidence="2" id="KW-0472">Membrane</keyword>
<evidence type="ECO:0008006" key="6">
    <source>
        <dbReference type="Google" id="ProtNLM"/>
    </source>
</evidence>
<dbReference type="eggNOG" id="ENOG502S9EF">
    <property type="taxonomic scope" value="Eukaryota"/>
</dbReference>